<comment type="similarity">
    <text evidence="1">Belongs to the glycosyl hydrolase 3 family.</text>
</comment>
<dbReference type="InterPro" id="IPR011658">
    <property type="entry name" value="PA14_dom"/>
</dbReference>
<dbReference type="Pfam" id="PF01915">
    <property type="entry name" value="Glyco_hydro_3_C"/>
    <property type="match status" value="1"/>
</dbReference>
<dbReference type="Pfam" id="PF00933">
    <property type="entry name" value="Glyco_hydro_3"/>
    <property type="match status" value="1"/>
</dbReference>
<dbReference type="InterPro" id="IPR001764">
    <property type="entry name" value="Glyco_hydro_3_N"/>
</dbReference>
<keyword evidence="2" id="KW-0378">Hydrolase</keyword>
<dbReference type="Pfam" id="PF14310">
    <property type="entry name" value="Fn3-like"/>
    <property type="match status" value="1"/>
</dbReference>
<dbReference type="InterPro" id="IPR017853">
    <property type="entry name" value="GH"/>
</dbReference>
<gene>
    <name evidence="4" type="ORF">F2Y10_09230</name>
</gene>
<name>A0A5B3GY72_9BACT</name>
<dbReference type="EMBL" id="VVXH01000007">
    <property type="protein sequence ID" value="KAA2378591.1"/>
    <property type="molecule type" value="Genomic_DNA"/>
</dbReference>
<dbReference type="Gene3D" id="2.60.40.10">
    <property type="entry name" value="Immunoglobulins"/>
    <property type="match status" value="1"/>
</dbReference>
<evidence type="ECO:0000259" key="3">
    <source>
        <dbReference type="PROSITE" id="PS51820"/>
    </source>
</evidence>
<dbReference type="PANTHER" id="PTHR42715">
    <property type="entry name" value="BETA-GLUCOSIDASE"/>
    <property type="match status" value="1"/>
</dbReference>
<dbReference type="GO" id="GO:0008422">
    <property type="term" value="F:beta-glucosidase activity"/>
    <property type="evidence" value="ECO:0007669"/>
    <property type="project" value="UniProtKB-ARBA"/>
</dbReference>
<dbReference type="SUPFAM" id="SSF52279">
    <property type="entry name" value="Beta-D-glucan exohydrolase, C-terminal domain"/>
    <property type="match status" value="1"/>
</dbReference>
<dbReference type="Gene3D" id="2.60.120.260">
    <property type="entry name" value="Galactose-binding domain-like"/>
    <property type="match status" value="1"/>
</dbReference>
<dbReference type="InterPro" id="IPR050288">
    <property type="entry name" value="Cellulose_deg_GH3"/>
</dbReference>
<dbReference type="InterPro" id="IPR036881">
    <property type="entry name" value="Glyco_hydro_3_C_sf"/>
</dbReference>
<evidence type="ECO:0000313" key="4">
    <source>
        <dbReference type="EMBL" id="KAA2378591.1"/>
    </source>
</evidence>
<dbReference type="InterPro" id="IPR002772">
    <property type="entry name" value="Glyco_hydro_3_C"/>
</dbReference>
<dbReference type="SMART" id="SM01217">
    <property type="entry name" value="Fn3_like"/>
    <property type="match status" value="1"/>
</dbReference>
<protein>
    <submittedName>
        <fullName evidence="4">Beta-glucosidase</fullName>
    </submittedName>
</protein>
<dbReference type="FunFam" id="2.60.40.10:FF:000495">
    <property type="entry name" value="Periplasmic beta-glucosidase"/>
    <property type="match status" value="1"/>
</dbReference>
<reference evidence="4 5" key="1">
    <citation type="journal article" date="2019" name="Nat. Med.">
        <title>A library of human gut bacterial isolates paired with longitudinal multiomics data enables mechanistic microbiome research.</title>
        <authorList>
            <person name="Poyet M."/>
            <person name="Groussin M."/>
            <person name="Gibbons S.M."/>
            <person name="Avila-Pacheco J."/>
            <person name="Jiang X."/>
            <person name="Kearney S.M."/>
            <person name="Perrotta A.R."/>
            <person name="Berdy B."/>
            <person name="Zhao S."/>
            <person name="Lieberman T.D."/>
            <person name="Swanson P.K."/>
            <person name="Smith M."/>
            <person name="Roesemann S."/>
            <person name="Alexander J.E."/>
            <person name="Rich S.A."/>
            <person name="Livny J."/>
            <person name="Vlamakis H."/>
            <person name="Clish C."/>
            <person name="Bullock K."/>
            <person name="Deik A."/>
            <person name="Scott J."/>
            <person name="Pierce K.A."/>
            <person name="Xavier R.J."/>
            <person name="Alm E.J."/>
        </authorList>
    </citation>
    <scope>NUCLEOTIDE SEQUENCE [LARGE SCALE GENOMIC DNA]</scope>
    <source>
        <strain evidence="4 5">BIOML-A266</strain>
    </source>
</reference>
<dbReference type="InterPro" id="IPR037524">
    <property type="entry name" value="PA14/GLEYA"/>
</dbReference>
<feature type="domain" description="PA14" evidence="3">
    <location>
        <begin position="412"/>
        <end position="551"/>
    </location>
</feature>
<dbReference type="InterPro" id="IPR036962">
    <property type="entry name" value="Glyco_hydro_3_N_sf"/>
</dbReference>
<dbReference type="Pfam" id="PF07691">
    <property type="entry name" value="PA14"/>
    <property type="match status" value="1"/>
</dbReference>
<dbReference type="AlphaFoldDB" id="A0A5B3GY72"/>
<dbReference type="Gene3D" id="3.40.50.1700">
    <property type="entry name" value="Glycoside hydrolase family 3 C-terminal domain"/>
    <property type="match status" value="1"/>
</dbReference>
<dbReference type="RefSeq" id="WP_130065124.1">
    <property type="nucleotide sequence ID" value="NZ_RCXC01000008.1"/>
</dbReference>
<sequence>MNHFCLFLIVVFGCRFSLFGQVITPEAKERAASLVSQMTLDEKLEYIGGYDGFYIRAVPRLGIPAIRMADGPQCVRNDTHSTLYPCGIALASTWDRNLARAYGRSLGRDCRARGVHIVLGPGVNIYRSPLCGRNFEYYGEDPYLASETAAEYIRGVQGEGVMATIKHFCGNNQEYDRHHVSSDIDERTLHEIYLPAFRKAVEDAEVGAVMSSYNLVNGQHMTENRNLSIGVLREQWGFEGIFMSDWDATYSVAGPVNNGLDLEMPGARYSNPANLKKLLATGVITEETIDEKCQHILQTLIAFNFLDREQKDPSIPERNPESNATALEVARNSMVLLKNDGLLPFGRRTRRVVVLGPNAVKLPMGGGSGEGSPFEYISVTEGLAAEKGLRVECLTPRGTTALAASGRFFTPDGEPGLRCEFYANRDLQGPSVVTTTHPEVDFFWEGAPAEGLPADHFSARWTGEFRPVRSERAIFTVSGDDGYRLFVDGREVLEHWSDHGVSTKTATLDVEAGRRYAIRLEFYDNIRTAEVKLQYAGYSPAEHAKTIASADAVVYCAGFDQTSESENSDRTFALPAGQADEIASVASLNPNVAVVVNAGGGVDFTPFADRVRAVLLAWYPGQEGGRALADILTGRTNPSGRLPISIERRVEENPAFGSYYPNVFLFQDSPLRRISYDEGVFVGYRGHDRNGTELMYPFGYGLSYTTFEYGDLELTPAGDGWRVSFSVKNTGKRAGTETPQVYVGDCAASVPRPEKELKGYERITLAPGERKRVEIALDSDAFAYYDMNRHDLRLEPGEFTISVGASSRDIRLKDTICIKH</sequence>
<dbReference type="Gene3D" id="3.20.20.300">
    <property type="entry name" value="Glycoside hydrolase, family 3, N-terminal domain"/>
    <property type="match status" value="1"/>
</dbReference>
<evidence type="ECO:0000256" key="2">
    <source>
        <dbReference type="ARBA" id="ARBA00022801"/>
    </source>
</evidence>
<dbReference type="PRINTS" id="PR00133">
    <property type="entry name" value="GLHYDRLASE3"/>
</dbReference>
<dbReference type="PROSITE" id="PS51820">
    <property type="entry name" value="PA14"/>
    <property type="match status" value="1"/>
</dbReference>
<dbReference type="PANTHER" id="PTHR42715:SF10">
    <property type="entry name" value="BETA-GLUCOSIDASE"/>
    <property type="match status" value="1"/>
</dbReference>
<comment type="caution">
    <text evidence="4">The sequence shown here is derived from an EMBL/GenBank/DDBJ whole genome shotgun (WGS) entry which is preliminary data.</text>
</comment>
<evidence type="ECO:0000313" key="5">
    <source>
        <dbReference type="Proteomes" id="UP000322940"/>
    </source>
</evidence>
<accession>A0A5B3GY72</accession>
<dbReference type="SMART" id="SM00758">
    <property type="entry name" value="PA14"/>
    <property type="match status" value="1"/>
</dbReference>
<dbReference type="Proteomes" id="UP000322940">
    <property type="component" value="Unassembled WGS sequence"/>
</dbReference>
<proteinExistence type="inferred from homology"/>
<dbReference type="SUPFAM" id="SSF51445">
    <property type="entry name" value="(Trans)glycosidases"/>
    <property type="match status" value="1"/>
</dbReference>
<dbReference type="InterPro" id="IPR013783">
    <property type="entry name" value="Ig-like_fold"/>
</dbReference>
<organism evidence="4 5">
    <name type="scientific">Alistipes onderdonkii</name>
    <dbReference type="NCBI Taxonomy" id="328813"/>
    <lineage>
        <taxon>Bacteria</taxon>
        <taxon>Pseudomonadati</taxon>
        <taxon>Bacteroidota</taxon>
        <taxon>Bacteroidia</taxon>
        <taxon>Bacteroidales</taxon>
        <taxon>Rikenellaceae</taxon>
        <taxon>Alistipes</taxon>
    </lineage>
</organism>
<dbReference type="InterPro" id="IPR026891">
    <property type="entry name" value="Fn3-like"/>
</dbReference>
<evidence type="ECO:0000256" key="1">
    <source>
        <dbReference type="ARBA" id="ARBA00005336"/>
    </source>
</evidence>
<dbReference type="GO" id="GO:0005975">
    <property type="term" value="P:carbohydrate metabolic process"/>
    <property type="evidence" value="ECO:0007669"/>
    <property type="project" value="InterPro"/>
</dbReference>